<evidence type="ECO:0000313" key="3">
    <source>
        <dbReference type="Proteomes" id="UP000730591"/>
    </source>
</evidence>
<dbReference type="RefSeq" id="WP_167993154.1">
    <property type="nucleotide sequence ID" value="NZ_JAATEM010000010.1"/>
</dbReference>
<sequence>MSPTQQHLLDVHRALRHGSPVPPAPGTHDVRVLRELRERRRFRAVVAGRPAQGGPAQGRIHPGRPEPGGVRAAAAV</sequence>
<proteinExistence type="predicted"/>
<accession>A0ABX1A2B5</accession>
<feature type="compositionally biased region" description="Low complexity" evidence="1">
    <location>
        <begin position="46"/>
        <end position="58"/>
    </location>
</feature>
<gene>
    <name evidence="2" type="ORF">HCJ93_10690</name>
</gene>
<feature type="region of interest" description="Disordered" evidence="1">
    <location>
        <begin position="46"/>
        <end position="76"/>
    </location>
</feature>
<evidence type="ECO:0000313" key="2">
    <source>
        <dbReference type="EMBL" id="NJP50525.1"/>
    </source>
</evidence>
<keyword evidence="3" id="KW-1185">Reference proteome</keyword>
<evidence type="ECO:0000256" key="1">
    <source>
        <dbReference type="SAM" id="MobiDB-lite"/>
    </source>
</evidence>
<comment type="caution">
    <text evidence="2">The sequence shown here is derived from an EMBL/GenBank/DDBJ whole genome shotgun (WGS) entry which is preliminary data.</text>
</comment>
<protein>
    <submittedName>
        <fullName evidence="2">Uncharacterized protein</fullName>
    </submittedName>
</protein>
<reference evidence="2 3" key="1">
    <citation type="submission" date="2020-03" db="EMBL/GenBank/DDBJ databases">
        <title>WGS of actinomycetes isolated from Thailand.</title>
        <authorList>
            <person name="Thawai C."/>
        </authorList>
    </citation>
    <scope>NUCLEOTIDE SEQUENCE [LARGE SCALE GENOMIC DNA]</scope>
    <source>
        <strain evidence="2 3">SBST2-5</strain>
    </source>
</reference>
<name>A0ABX1A2B5_9ACTN</name>
<dbReference type="EMBL" id="JAATEM010000010">
    <property type="protein sequence ID" value="NJP50525.1"/>
    <property type="molecule type" value="Genomic_DNA"/>
</dbReference>
<organism evidence="2 3">
    <name type="scientific">Streptomyces composti</name>
    <dbReference type="NCBI Taxonomy" id="2720025"/>
    <lineage>
        <taxon>Bacteria</taxon>
        <taxon>Bacillati</taxon>
        <taxon>Actinomycetota</taxon>
        <taxon>Actinomycetes</taxon>
        <taxon>Kitasatosporales</taxon>
        <taxon>Streptomycetaceae</taxon>
        <taxon>Streptomyces</taxon>
    </lineage>
</organism>
<dbReference type="Proteomes" id="UP000730591">
    <property type="component" value="Unassembled WGS sequence"/>
</dbReference>
<feature type="non-terminal residue" evidence="2">
    <location>
        <position position="76"/>
    </location>
</feature>
<feature type="region of interest" description="Disordered" evidence="1">
    <location>
        <begin position="1"/>
        <end position="28"/>
    </location>
</feature>